<evidence type="ECO:0000313" key="3">
    <source>
        <dbReference type="Proteomes" id="UP000014243"/>
    </source>
</evidence>
<dbReference type="AlphaFoldDB" id="S2SU48"/>
<dbReference type="GO" id="GO:0003677">
    <property type="term" value="F:DNA binding"/>
    <property type="evidence" value="ECO:0007669"/>
    <property type="project" value="InterPro"/>
</dbReference>
<gene>
    <name evidence="2" type="ORF">Lpp126_02133</name>
</gene>
<dbReference type="Pfam" id="PF13443">
    <property type="entry name" value="HTH_26"/>
    <property type="match status" value="1"/>
</dbReference>
<name>S2SU48_LACPA</name>
<proteinExistence type="predicted"/>
<reference evidence="2 3" key="1">
    <citation type="journal article" date="2013" name="PLoS ONE">
        <title>Lactobacillus paracasei comparative genomics: towards species pan-genome definition and exploitation of diversity.</title>
        <authorList>
            <person name="Smokvina T."/>
            <person name="Wels M."/>
            <person name="Polka J."/>
            <person name="Chervaux C."/>
            <person name="Brisse S."/>
            <person name="Boekhorst J."/>
            <person name="van Hylckama Vlieg J.E."/>
            <person name="Siezen R.J."/>
        </authorList>
    </citation>
    <scope>NUCLEOTIDE SEQUENCE [LARGE SCALE GENOMIC DNA]</scope>
    <source>
        <strain evidence="2 3">Lpp126</strain>
    </source>
</reference>
<dbReference type="Proteomes" id="UP000014243">
    <property type="component" value="Unassembled WGS sequence"/>
</dbReference>
<organism evidence="2 3">
    <name type="scientific">Lacticaseibacillus paracasei subsp. paracasei Lpp126</name>
    <dbReference type="NCBI Taxonomy" id="1256206"/>
    <lineage>
        <taxon>Bacteria</taxon>
        <taxon>Bacillati</taxon>
        <taxon>Bacillota</taxon>
        <taxon>Bacilli</taxon>
        <taxon>Lactobacillales</taxon>
        <taxon>Lactobacillaceae</taxon>
        <taxon>Lacticaseibacillus</taxon>
    </lineage>
</organism>
<evidence type="ECO:0000259" key="1">
    <source>
        <dbReference type="PROSITE" id="PS50943"/>
    </source>
</evidence>
<comment type="caution">
    <text evidence="2">The sequence shown here is derived from an EMBL/GenBank/DDBJ whole genome shotgun (WGS) entry which is preliminary data.</text>
</comment>
<dbReference type="CDD" id="cd00093">
    <property type="entry name" value="HTH_XRE"/>
    <property type="match status" value="1"/>
</dbReference>
<dbReference type="InterPro" id="IPR001387">
    <property type="entry name" value="Cro/C1-type_HTH"/>
</dbReference>
<dbReference type="SUPFAM" id="SSF47413">
    <property type="entry name" value="lambda repressor-like DNA-binding domains"/>
    <property type="match status" value="1"/>
</dbReference>
<sequence length="252" mass="27631">MLQFNLKAVMSEQKKTITWLSDKTGISRKTFSQMVNNETKGIQFSTLEAVMSALNIEVDDLIARATISAILSVLADDSSLTITEGKFFSTAIFLELIQLSGGNLEADETAGNYPVLGVAATITDRGSMLITISSPYAERFAKNPEDEKLRVLVGNVDEFIKFLKLCSENTQQEISANIVAALLRHVQRAGGDISKLVENVPTPVLWQTSRLGEEALTIVNGQSYLPPDKHLILKLNPYKEVSIVNCPLDSIL</sequence>
<dbReference type="InterPro" id="IPR010982">
    <property type="entry name" value="Lambda_DNA-bd_dom_sf"/>
</dbReference>
<dbReference type="EMBL" id="ANKC01000124">
    <property type="protein sequence ID" value="EPC87221.1"/>
    <property type="molecule type" value="Genomic_DNA"/>
</dbReference>
<dbReference type="Gene3D" id="1.10.260.40">
    <property type="entry name" value="lambda repressor-like DNA-binding domains"/>
    <property type="match status" value="1"/>
</dbReference>
<dbReference type="PROSITE" id="PS50943">
    <property type="entry name" value="HTH_CROC1"/>
    <property type="match status" value="1"/>
</dbReference>
<evidence type="ECO:0000313" key="2">
    <source>
        <dbReference type="EMBL" id="EPC87221.1"/>
    </source>
</evidence>
<dbReference type="SMART" id="SM00530">
    <property type="entry name" value="HTH_XRE"/>
    <property type="match status" value="1"/>
</dbReference>
<feature type="domain" description="HTH cro/C1-type" evidence="1">
    <location>
        <begin position="6"/>
        <end position="61"/>
    </location>
</feature>
<dbReference type="PATRIC" id="fig|1256206.3.peg.342"/>
<accession>S2SU48</accession>
<protein>
    <submittedName>
        <fullName evidence="2">Helix-turn-helix family protein</fullName>
    </submittedName>
</protein>